<dbReference type="InterPro" id="IPR025965">
    <property type="entry name" value="FlgD/Vpr_Ig-like"/>
</dbReference>
<keyword evidence="1 2" id="KW-0732">Signal</keyword>
<dbReference type="Gene3D" id="2.60.40.4070">
    <property type="match status" value="1"/>
</dbReference>
<evidence type="ECO:0000313" key="6">
    <source>
        <dbReference type="Proteomes" id="UP000274046"/>
    </source>
</evidence>
<feature type="signal peptide" evidence="2">
    <location>
        <begin position="1"/>
        <end position="18"/>
    </location>
</feature>
<gene>
    <name evidence="5" type="ORF">D7004_15135</name>
</gene>
<keyword evidence="6" id="KW-1185">Reference proteome</keyword>
<feature type="chain" id="PRO_5017983175" description="LTD domain-containing protein" evidence="2">
    <location>
        <begin position="19"/>
        <end position="869"/>
    </location>
</feature>
<evidence type="ECO:0000256" key="2">
    <source>
        <dbReference type="SAM" id="SignalP"/>
    </source>
</evidence>
<proteinExistence type="predicted"/>
<dbReference type="AlphaFoldDB" id="A0A3N0BPS5"/>
<protein>
    <recommendedName>
        <fullName evidence="7">LTD domain-containing protein</fullName>
    </recommendedName>
</protein>
<dbReference type="InterPro" id="IPR014755">
    <property type="entry name" value="Cu-Rt/internalin_Ig-like"/>
</dbReference>
<evidence type="ECO:0000256" key="1">
    <source>
        <dbReference type="ARBA" id="ARBA00022729"/>
    </source>
</evidence>
<organism evidence="5 6">
    <name type="scientific">Pedobacter jejuensis</name>
    <dbReference type="NCBI Taxonomy" id="1268550"/>
    <lineage>
        <taxon>Bacteria</taxon>
        <taxon>Pseudomonadati</taxon>
        <taxon>Bacteroidota</taxon>
        <taxon>Sphingobacteriia</taxon>
        <taxon>Sphingobacteriales</taxon>
        <taxon>Sphingobacteriaceae</taxon>
        <taxon>Pedobacter</taxon>
    </lineage>
</organism>
<dbReference type="Pfam" id="PF13860">
    <property type="entry name" value="FlgD_ig"/>
    <property type="match status" value="1"/>
</dbReference>
<evidence type="ECO:0000313" key="5">
    <source>
        <dbReference type="EMBL" id="RNL51058.1"/>
    </source>
</evidence>
<accession>A0A3N0BPS5</accession>
<feature type="domain" description="LTD" evidence="3">
    <location>
        <begin position="323"/>
        <end position="434"/>
    </location>
</feature>
<evidence type="ECO:0000259" key="3">
    <source>
        <dbReference type="Pfam" id="PF00932"/>
    </source>
</evidence>
<dbReference type="Proteomes" id="UP000274046">
    <property type="component" value="Unassembled WGS sequence"/>
</dbReference>
<dbReference type="InterPro" id="IPR036415">
    <property type="entry name" value="Lamin_tail_dom_sf"/>
</dbReference>
<dbReference type="Pfam" id="PF00932">
    <property type="entry name" value="LTD"/>
    <property type="match status" value="2"/>
</dbReference>
<feature type="domain" description="FlgD/Vpr Ig-like" evidence="4">
    <location>
        <begin position="784"/>
        <end position="843"/>
    </location>
</feature>
<dbReference type="RefSeq" id="WP_123206681.1">
    <property type="nucleotide sequence ID" value="NZ_RBEE01000042.1"/>
</dbReference>
<evidence type="ECO:0000259" key="4">
    <source>
        <dbReference type="Pfam" id="PF13860"/>
    </source>
</evidence>
<name>A0A3N0BPS5_9SPHI</name>
<dbReference type="EMBL" id="RBEE01000042">
    <property type="protein sequence ID" value="RNL51058.1"/>
    <property type="molecule type" value="Genomic_DNA"/>
</dbReference>
<dbReference type="InterPro" id="IPR001322">
    <property type="entry name" value="Lamin_tail_dom"/>
</dbReference>
<sequence length="869" mass="95710">MKKILLISLLLFSKIAFSQVIDSFTDGDFSQNPTWKGDVNYFQVNPQKQLQSKGQQLASQVISLSTANQQSLNASWEFLVQLDFNPSTTNFVRIYLTADKEDLKGSLNGYFIQIGETRAADGFHLYKQTGTTVTRIITGPQKARANANLVFAKVKVTRDANGKWDLFTDVLGGNNFILEGSATDKTFTTSLFTGVYCKYATASRYNRYIFDDFKIDDLLPDIAPPTIKNIEVINASTLDITFSETLDISSALVNTNYNLSNGYGHPENVAATTSPNVYRLTFSKDFSSGEYTLNINDVKDKKGNVIAANSNVKFNFIKPYTAKFGDVVINEIFANPTGSLGVPQKEFVEIWNNTNEYILTQGWKFNDQTSTSTLSIDTIKPNQYIILTAKADEGLFKSFGKVIGISPWPSLNNDKDIITLNDQTGRVIEKVAYTDSWYRDDAKKKGGYSLELIDPKGICKGSQNWAASADVSGGTPGKQNSIYNTQLSKEIPKLVSANVIDSVTVLVEFSKSVDSLSAAQTTNYAINNGIGQPKSVIVNSPNFNTATMVLSSPLARGIENILTLNNITDCAGNSISADANTAKLFIARKAEKNDILISEILFNPKVGSVDFVEIYNKTDQVLDLKDLQLANLDANGKVASIKKLSAKSLLIFPKTYWVITTDASSIKANYFCENPNNFIQLSSMPGFNNDKGNVIILSNSLQIDRFDYNEKMHVALLQNPDGVSLERVSFEKNANEVGNFKSAAASVGFATPTYKNSQEPNGDEVYVKLLSKTFSPDGDNFEDLLNLDYQVNENASFATVNIYSDKGRLVRKLLKNQTIGTKGNLSWDGLNDNGQKAAVGIYVIIFDVFDLNGNTKRFKNTCVLAAKID</sequence>
<dbReference type="SUPFAM" id="SSF74853">
    <property type="entry name" value="Lamin A/C globular tail domain"/>
    <property type="match status" value="1"/>
</dbReference>
<dbReference type="OrthoDB" id="9758406at2"/>
<comment type="caution">
    <text evidence="5">The sequence shown here is derived from an EMBL/GenBank/DDBJ whole genome shotgun (WGS) entry which is preliminary data.</text>
</comment>
<feature type="domain" description="LTD" evidence="3">
    <location>
        <begin position="590"/>
        <end position="709"/>
    </location>
</feature>
<dbReference type="Gene3D" id="2.60.40.1220">
    <property type="match status" value="2"/>
</dbReference>
<evidence type="ECO:0008006" key="7">
    <source>
        <dbReference type="Google" id="ProtNLM"/>
    </source>
</evidence>
<reference evidence="5 6" key="1">
    <citation type="submission" date="2018-10" db="EMBL/GenBank/DDBJ databases">
        <title>Genome sequencing of Pedobacter jejuensis TNB23.</title>
        <authorList>
            <person name="Cho Y.-J."/>
            <person name="Cho A."/>
            <person name="Kim O.-S."/>
        </authorList>
    </citation>
    <scope>NUCLEOTIDE SEQUENCE [LARGE SCALE GENOMIC DNA]</scope>
    <source>
        <strain evidence="5 6">TNB23</strain>
    </source>
</reference>